<dbReference type="OrthoDB" id="437889at2759"/>
<dbReference type="GeneID" id="34518986"/>
<dbReference type="SUPFAM" id="SSF48350">
    <property type="entry name" value="GTPase activation domain, GAP"/>
    <property type="match status" value="1"/>
</dbReference>
<dbReference type="InterPro" id="IPR008936">
    <property type="entry name" value="Rho_GTPase_activation_prot"/>
</dbReference>
<dbReference type="STRING" id="1382522.W6MHU3"/>
<dbReference type="EMBL" id="HG793126">
    <property type="protein sequence ID" value="CDK25586.1"/>
    <property type="molecule type" value="Genomic_DNA"/>
</dbReference>
<feature type="domain" description="Rho-GAP" evidence="3">
    <location>
        <begin position="442"/>
        <end position="631"/>
    </location>
</feature>
<dbReference type="Gene3D" id="1.20.1270.60">
    <property type="entry name" value="Arfaptin homology (AH) domain/BAR domain"/>
    <property type="match status" value="1"/>
</dbReference>
<feature type="region of interest" description="Disordered" evidence="2">
    <location>
        <begin position="331"/>
        <end position="416"/>
    </location>
</feature>
<feature type="compositionally biased region" description="Polar residues" evidence="2">
    <location>
        <begin position="376"/>
        <end position="390"/>
    </location>
</feature>
<dbReference type="GO" id="GO:0005933">
    <property type="term" value="C:cellular bud"/>
    <property type="evidence" value="ECO:0007669"/>
    <property type="project" value="UniProtKB-ARBA"/>
</dbReference>
<dbReference type="InterPro" id="IPR050729">
    <property type="entry name" value="Rho-GAP"/>
</dbReference>
<keyword evidence="5" id="KW-1185">Reference proteome</keyword>
<dbReference type="Pfam" id="PF00611">
    <property type="entry name" value="FCH"/>
    <property type="match status" value="1"/>
</dbReference>
<dbReference type="Proteomes" id="UP000019384">
    <property type="component" value="Unassembled WGS sequence"/>
</dbReference>
<reference evidence="4" key="1">
    <citation type="submission" date="2013-12" db="EMBL/GenBank/DDBJ databases">
        <authorList>
            <person name="Genoscope - CEA"/>
        </authorList>
    </citation>
    <scope>NUCLEOTIDE SEQUENCE</scope>
    <source>
        <strain evidence="4">CBS 1993</strain>
    </source>
</reference>
<dbReference type="SUPFAM" id="SSF103657">
    <property type="entry name" value="BAR/IMD domain-like"/>
    <property type="match status" value="1"/>
</dbReference>
<dbReference type="GO" id="GO:0005938">
    <property type="term" value="C:cell cortex"/>
    <property type="evidence" value="ECO:0007669"/>
    <property type="project" value="UniProtKB-ARBA"/>
</dbReference>
<dbReference type="PROSITE" id="PS50238">
    <property type="entry name" value="RHOGAP"/>
    <property type="match status" value="1"/>
</dbReference>
<dbReference type="GO" id="GO:0007165">
    <property type="term" value="P:signal transduction"/>
    <property type="evidence" value="ECO:0007669"/>
    <property type="project" value="InterPro"/>
</dbReference>
<name>W6MHU3_9ASCO</name>
<dbReference type="RefSeq" id="XP_022457598.1">
    <property type="nucleotide sequence ID" value="XM_022603748.1"/>
</dbReference>
<keyword evidence="1" id="KW-0343">GTPase activation</keyword>
<evidence type="ECO:0000256" key="1">
    <source>
        <dbReference type="ARBA" id="ARBA00022468"/>
    </source>
</evidence>
<evidence type="ECO:0000313" key="5">
    <source>
        <dbReference type="Proteomes" id="UP000019384"/>
    </source>
</evidence>
<dbReference type="Gene3D" id="1.10.555.10">
    <property type="entry name" value="Rho GTPase activation protein"/>
    <property type="match status" value="1"/>
</dbReference>
<evidence type="ECO:0000313" key="4">
    <source>
        <dbReference type="EMBL" id="CDK25586.1"/>
    </source>
</evidence>
<dbReference type="InterPro" id="IPR000198">
    <property type="entry name" value="RhoGAP_dom"/>
</dbReference>
<proteinExistence type="predicted"/>
<feature type="region of interest" description="Disordered" evidence="2">
    <location>
        <begin position="170"/>
        <end position="191"/>
    </location>
</feature>
<dbReference type="SMART" id="SM00324">
    <property type="entry name" value="RhoGAP"/>
    <property type="match status" value="1"/>
</dbReference>
<sequence>MAEPTVGEIPSSKQLLQTPQISQILNSESTLDVLLARLKTGILSCEKFSKFLKKKIQLEQHSSMELKKNSTRTIEAIGLFRNTDTLMKNLKFIISLDQEIGKDVYDPYVSSLTKIANDVQSLQDGFKRLRKSIKDEAYKREQDYKDANQAYGKATKRVRDLREELSKIRNGDPSGRRFTRRTRTGAHAEDETASKLRDAELECSRLKDRAEKLIKDLTLIHRPKTNERLKNLILELDSAVSLELEKYATFTEASIMRMGRIVLPVDESKSMMTSAVSIDNEKDLYNHLVSNSKGGRKPASAIGSAPGSRQASASSIEPPVPVISLPVATATPSTPIPTTPSHSSQLRAAEVVPQTALSSAGDDKEIAAMPVYSSLDPASSSPTPQATNANMWGPRPLDPDASTIPASPVPSVGNVSNVSTHTAVPASTNHGSVGTVQGVYGVPLETLCSISQSGVPDFVMICIELLEKYGLTVEGIYRKSANKSKVDSLRDKINANPAQTREILTPADPQNVEDDVYAISTLLKSFFASLPEKLIPAVFKPHLEKLASEPTDEEFVASSQKFVDSLPDPQYFTLEDLLKHLRQVSLLKDRNRMTAMNLGTVWGLNILDYDPSQPEVATSLAKLIEFAPQIYPSVDQ</sequence>
<dbReference type="AlphaFoldDB" id="W6MHU3"/>
<evidence type="ECO:0000256" key="2">
    <source>
        <dbReference type="SAM" id="MobiDB-lite"/>
    </source>
</evidence>
<organism evidence="4 5">
    <name type="scientific">Kuraishia capsulata CBS 1993</name>
    <dbReference type="NCBI Taxonomy" id="1382522"/>
    <lineage>
        <taxon>Eukaryota</taxon>
        <taxon>Fungi</taxon>
        <taxon>Dikarya</taxon>
        <taxon>Ascomycota</taxon>
        <taxon>Saccharomycotina</taxon>
        <taxon>Pichiomycetes</taxon>
        <taxon>Pichiales</taxon>
        <taxon>Pichiaceae</taxon>
        <taxon>Kuraishia</taxon>
    </lineage>
</organism>
<dbReference type="Pfam" id="PF00620">
    <property type="entry name" value="RhoGAP"/>
    <property type="match status" value="1"/>
</dbReference>
<dbReference type="InterPro" id="IPR027267">
    <property type="entry name" value="AH/BAR_dom_sf"/>
</dbReference>
<feature type="region of interest" description="Disordered" evidence="2">
    <location>
        <begin position="289"/>
        <end position="317"/>
    </location>
</feature>
<protein>
    <recommendedName>
        <fullName evidence="3">Rho-GAP domain-containing protein</fullName>
    </recommendedName>
</protein>
<dbReference type="PANTHER" id="PTHR23176:SF128">
    <property type="entry name" value="RHO GTPASE-ACTIVATING PROTEIN RGD1"/>
    <property type="match status" value="1"/>
</dbReference>
<reference evidence="4" key="2">
    <citation type="submission" date="2014-02" db="EMBL/GenBank/DDBJ databases">
        <title>Complete DNA sequence of /Kuraishia capsulata/ illustrates novel genomic features among budding yeasts (/Saccharomycotina/).</title>
        <authorList>
            <person name="Morales L."/>
            <person name="Noel B."/>
            <person name="Porcel B."/>
            <person name="Marcet-Houben M."/>
            <person name="Hullo M-F."/>
            <person name="Sacerdot C."/>
            <person name="Tekaia F."/>
            <person name="Leh-Louis V."/>
            <person name="Despons L."/>
            <person name="Khanna V."/>
            <person name="Aury J-M."/>
            <person name="Barbe V."/>
            <person name="Couloux A."/>
            <person name="Labadie K."/>
            <person name="Pelletier E."/>
            <person name="Souciet J-L."/>
            <person name="Boekhout T."/>
            <person name="Gabaldon T."/>
            <person name="Wincker P."/>
            <person name="Dujon B."/>
        </authorList>
    </citation>
    <scope>NUCLEOTIDE SEQUENCE</scope>
    <source>
        <strain evidence="4">CBS 1993</strain>
    </source>
</reference>
<gene>
    <name evidence="4" type="ORF">KUCA_T00001556001</name>
</gene>
<dbReference type="HOGENOM" id="CLU_010730_2_0_1"/>
<evidence type="ECO:0000259" key="3">
    <source>
        <dbReference type="PROSITE" id="PS50238"/>
    </source>
</evidence>
<dbReference type="GO" id="GO:0005096">
    <property type="term" value="F:GTPase activator activity"/>
    <property type="evidence" value="ECO:0007669"/>
    <property type="project" value="UniProtKB-KW"/>
</dbReference>
<dbReference type="InterPro" id="IPR001060">
    <property type="entry name" value="FCH_dom"/>
</dbReference>
<accession>W6MHU3</accession>
<dbReference type="PANTHER" id="PTHR23176">
    <property type="entry name" value="RHO/RAC/CDC GTPASE-ACTIVATING PROTEIN"/>
    <property type="match status" value="1"/>
</dbReference>